<dbReference type="OrthoDB" id="9872501at2759"/>
<keyword evidence="7" id="KW-1185">Reference proteome</keyword>
<organism evidence="6 7">
    <name type="scientific">Aphidius gifuensis</name>
    <name type="common">Parasitoid wasp</name>
    <dbReference type="NCBI Taxonomy" id="684658"/>
    <lineage>
        <taxon>Eukaryota</taxon>
        <taxon>Metazoa</taxon>
        <taxon>Ecdysozoa</taxon>
        <taxon>Arthropoda</taxon>
        <taxon>Hexapoda</taxon>
        <taxon>Insecta</taxon>
        <taxon>Pterygota</taxon>
        <taxon>Neoptera</taxon>
        <taxon>Endopterygota</taxon>
        <taxon>Hymenoptera</taxon>
        <taxon>Apocrita</taxon>
        <taxon>Ichneumonoidea</taxon>
        <taxon>Braconidae</taxon>
        <taxon>Aphidiinae</taxon>
        <taxon>Aphidius</taxon>
    </lineage>
</organism>
<evidence type="ECO:0000256" key="2">
    <source>
        <dbReference type="ARBA" id="ARBA00022525"/>
    </source>
</evidence>
<evidence type="ECO:0000313" key="7">
    <source>
        <dbReference type="Proteomes" id="UP000639338"/>
    </source>
</evidence>
<feature type="signal peptide" evidence="4">
    <location>
        <begin position="1"/>
        <end position="22"/>
    </location>
</feature>
<evidence type="ECO:0000256" key="1">
    <source>
        <dbReference type="ARBA" id="ARBA00004613"/>
    </source>
</evidence>
<accession>A0A835CLQ0</accession>
<dbReference type="InterPro" id="IPR019326">
    <property type="entry name" value="NDNF"/>
</dbReference>
<feature type="chain" id="PRO_5032270461" description="Protein NDNF C-terminal domain-containing protein" evidence="4">
    <location>
        <begin position="23"/>
        <end position="547"/>
    </location>
</feature>
<proteinExistence type="predicted"/>
<dbReference type="PANTHER" id="PTHR14619">
    <property type="entry name" value="NEURON-DERIVED NEUROTROPHIC FACTOR"/>
    <property type="match status" value="1"/>
</dbReference>
<dbReference type="InterPro" id="IPR045805">
    <property type="entry name" value="NDNF_C"/>
</dbReference>
<comment type="subcellular location">
    <subcellularLocation>
        <location evidence="1">Secreted</location>
    </subcellularLocation>
</comment>
<keyword evidence="3" id="KW-0677">Repeat</keyword>
<evidence type="ECO:0000313" key="6">
    <source>
        <dbReference type="EMBL" id="KAF7989024.1"/>
    </source>
</evidence>
<feature type="domain" description="Protein NDNF C-terminal" evidence="5">
    <location>
        <begin position="391"/>
        <end position="545"/>
    </location>
</feature>
<protein>
    <recommendedName>
        <fullName evidence="5">Protein NDNF C-terminal domain-containing protein</fullName>
    </recommendedName>
</protein>
<keyword evidence="4" id="KW-0732">Signal</keyword>
<dbReference type="AlphaFoldDB" id="A0A835CLQ0"/>
<comment type="caution">
    <text evidence="6">The sequence shown here is derived from an EMBL/GenBank/DDBJ whole genome shotgun (WGS) entry which is preliminary data.</text>
</comment>
<dbReference type="Pfam" id="PF19433">
    <property type="entry name" value="NDNF_C"/>
    <property type="match status" value="1"/>
</dbReference>
<keyword evidence="2" id="KW-0964">Secreted</keyword>
<dbReference type="EMBL" id="JACMRX010000005">
    <property type="protein sequence ID" value="KAF7989024.1"/>
    <property type="molecule type" value="Genomic_DNA"/>
</dbReference>
<evidence type="ECO:0000256" key="4">
    <source>
        <dbReference type="SAM" id="SignalP"/>
    </source>
</evidence>
<sequence length="547" mass="62043">MLFVTRFIVILTILFCLKKCESGVRGEDAIPFIQRKSDRPKLLHGINKTDMLYPEYQIPAILQPGNVSQFYYLNHRDGTPLTILVTPCTGQISWTVTSFEPPEDNNPTNDETKSLSRWPVNALIPGSPLFNYDGDEAQNFTIPRVRAGLYRLEIKTSLDTYKKDSTPKTVLLYATSSALDHLPISYENTKGKRHRALRFQPRRNRRRLTVSWSKSQVDPHLSSYCLAVTSGSSIHPPTLCAAKNKLHNYSKQTKGSSSREIQHRGPPEGLHCVHQTRITLHGLKYNMTYNFTLYIVSMRNNVSIRVATESLKYRKPLAQVLQTGHYVTANLRKNDGYLNFRYQPQHNNTTEFHVLPCGDGIVRAKLRGPGINKKKEVIGHALLRAPSLEPGKRYILRITATPQELNKISSVKVLATQEGSITYPEVPSKSYPREYRSLRKCHEVTVGVESAGTAKYCILVRELRDTTSINSLTSIPDQCGLHRRRRSEYTSERCEEHISTQDKRALTFTINKLQPGKSYSIQITAQVNGQSLSYPLIGVRTKKNCQT</sequence>
<evidence type="ECO:0000259" key="5">
    <source>
        <dbReference type="Pfam" id="PF19433"/>
    </source>
</evidence>
<name>A0A835CLQ0_APHGI</name>
<dbReference type="Proteomes" id="UP000639338">
    <property type="component" value="Unassembled WGS sequence"/>
</dbReference>
<dbReference type="GO" id="GO:0005576">
    <property type="term" value="C:extracellular region"/>
    <property type="evidence" value="ECO:0007669"/>
    <property type="project" value="UniProtKB-SubCell"/>
</dbReference>
<reference evidence="6 7" key="1">
    <citation type="submission" date="2020-08" db="EMBL/GenBank/DDBJ databases">
        <title>Aphidius gifuensis genome sequencing and assembly.</title>
        <authorList>
            <person name="Du Z."/>
        </authorList>
    </citation>
    <scope>NUCLEOTIDE SEQUENCE [LARGE SCALE GENOMIC DNA]</scope>
    <source>
        <strain evidence="6">YNYX2018</strain>
        <tissue evidence="6">Adults</tissue>
    </source>
</reference>
<gene>
    <name evidence="6" type="ORF">HCN44_007334</name>
</gene>
<evidence type="ECO:0000256" key="3">
    <source>
        <dbReference type="ARBA" id="ARBA00022737"/>
    </source>
</evidence>
<dbReference type="PANTHER" id="PTHR14619:SF3">
    <property type="entry name" value="PROTEIN NDNF"/>
    <property type="match status" value="1"/>
</dbReference>